<accession>A0A226WWY1</accession>
<comment type="caution">
    <text evidence="1">The sequence shown here is derived from an EMBL/GenBank/DDBJ whole genome shotgun (WGS) entry which is preliminary data.</text>
</comment>
<dbReference type="AlphaFoldDB" id="A0A226WWY1"/>
<sequence length="72" mass="8471">MRTTIEEIGRHDVRGACSKYTLRAPGKLPRRSTRYQDTLTGVKLHLKRRKTLRVRHWVPIRAGSCYVLMQHN</sequence>
<evidence type="ECO:0000313" key="2">
    <source>
        <dbReference type="Proteomes" id="UP000214720"/>
    </source>
</evidence>
<evidence type="ECO:0000313" key="1">
    <source>
        <dbReference type="EMBL" id="OXC75702.1"/>
    </source>
</evidence>
<gene>
    <name evidence="1" type="ORF">BSU04_26075</name>
</gene>
<reference evidence="2" key="1">
    <citation type="submission" date="2017-01" db="EMBL/GenBank/DDBJ databases">
        <title>Genome Analysis of Deinococcus marmoris KOPRI26562.</title>
        <authorList>
            <person name="Kim J.H."/>
            <person name="Oh H.-M."/>
        </authorList>
    </citation>
    <scope>NUCLEOTIDE SEQUENCE [LARGE SCALE GENOMIC DNA]</scope>
    <source>
        <strain evidence="2">PAMC 26633</strain>
    </source>
</reference>
<protein>
    <submittedName>
        <fullName evidence="1">Uncharacterized protein</fullName>
    </submittedName>
</protein>
<dbReference type="Proteomes" id="UP000214720">
    <property type="component" value="Unassembled WGS sequence"/>
</dbReference>
<dbReference type="EMBL" id="MTHB01000165">
    <property type="protein sequence ID" value="OXC75702.1"/>
    <property type="molecule type" value="Genomic_DNA"/>
</dbReference>
<proteinExistence type="predicted"/>
<organism evidence="1 2">
    <name type="scientific">Caballeronia sordidicola</name>
    <name type="common">Burkholderia sordidicola</name>
    <dbReference type="NCBI Taxonomy" id="196367"/>
    <lineage>
        <taxon>Bacteria</taxon>
        <taxon>Pseudomonadati</taxon>
        <taxon>Pseudomonadota</taxon>
        <taxon>Betaproteobacteria</taxon>
        <taxon>Burkholderiales</taxon>
        <taxon>Burkholderiaceae</taxon>
        <taxon>Caballeronia</taxon>
    </lineage>
</organism>
<name>A0A226WWY1_CABSO</name>